<dbReference type="KEGG" id="ptx:ABW99_05210"/>
<evidence type="ECO:0000313" key="4">
    <source>
        <dbReference type="Proteomes" id="UP000036700"/>
    </source>
</evidence>
<protein>
    <recommendedName>
        <fullName evidence="2">UspA domain-containing protein</fullName>
    </recommendedName>
</protein>
<feature type="domain" description="UspA" evidence="2">
    <location>
        <begin position="3"/>
        <end position="146"/>
    </location>
</feature>
<comment type="similarity">
    <text evidence="1">Belongs to the universal stress protein A family.</text>
</comment>
<dbReference type="Gene3D" id="3.40.50.12370">
    <property type="match status" value="1"/>
</dbReference>
<dbReference type="PANTHER" id="PTHR46268:SF15">
    <property type="entry name" value="UNIVERSAL STRESS PROTEIN HP_0031"/>
    <property type="match status" value="1"/>
</dbReference>
<proteinExistence type="inferred from homology"/>
<dbReference type="InterPro" id="IPR006015">
    <property type="entry name" value="Universal_stress_UspA"/>
</dbReference>
<sequence length="286" mass="30667">MAYQTILVHIDDTPRCAARIDLAANLASAGNAHLVGLYLPVLPADFAYPAINRQSLQAALDRRTAPDRPHEQEARQKFETAAARAGVPAEWRAPQGVPDDLAVLHARHADLIVLGQHDQQAPAAPVLERFNENLILASGRPVLVVPYTGPLPLRFGRVLIAWNGSRESARAVGDAMPLLERADHVSVAIIAPTTGEPRLDAPNAQALVDQLSRHGISSTCEVIPVSHEVGVDKADAGELLLTRAADVAADLIVMGCYGHARLRELVMGGVTRTLLRTMTVPTLLSH</sequence>
<name>A0A0G3EKX8_9BURK</name>
<dbReference type="InterPro" id="IPR006016">
    <property type="entry name" value="UspA"/>
</dbReference>
<feature type="domain" description="UspA" evidence="2">
    <location>
        <begin position="155"/>
        <end position="284"/>
    </location>
</feature>
<dbReference type="EMBL" id="CP011568">
    <property type="protein sequence ID" value="AKJ67713.1"/>
    <property type="molecule type" value="Genomic_DNA"/>
</dbReference>
<accession>A0A0G3EKX8</accession>
<evidence type="ECO:0000259" key="2">
    <source>
        <dbReference type="Pfam" id="PF00582"/>
    </source>
</evidence>
<evidence type="ECO:0000256" key="1">
    <source>
        <dbReference type="ARBA" id="ARBA00008791"/>
    </source>
</evidence>
<keyword evidence="4" id="KW-1185">Reference proteome</keyword>
<reference evidence="4" key="1">
    <citation type="submission" date="2015-06" db="EMBL/GenBank/DDBJ databases">
        <authorList>
            <person name="Lim Y.L."/>
            <person name="Ee R."/>
            <person name="Yong D."/>
            <person name="How K.Y."/>
            <person name="Yin W.F."/>
            <person name="Chan K.G."/>
        </authorList>
    </citation>
    <scope>NUCLEOTIDE SEQUENCE [LARGE SCALE GENOMIC DNA]</scope>
    <source>
        <strain evidence="4">DSM 25325</strain>
    </source>
</reference>
<dbReference type="AlphaFoldDB" id="A0A0G3EKX8"/>
<dbReference type="PATRIC" id="fig|445709.3.peg.1123"/>
<dbReference type="PANTHER" id="PTHR46268">
    <property type="entry name" value="STRESS RESPONSE PROTEIN NHAX"/>
    <property type="match status" value="1"/>
</dbReference>
<organism evidence="3 4">
    <name type="scientific">Pandoraea thiooxydans</name>
    <dbReference type="NCBI Taxonomy" id="445709"/>
    <lineage>
        <taxon>Bacteria</taxon>
        <taxon>Pseudomonadati</taxon>
        <taxon>Pseudomonadota</taxon>
        <taxon>Betaproteobacteria</taxon>
        <taxon>Burkholderiales</taxon>
        <taxon>Burkholderiaceae</taxon>
        <taxon>Pandoraea</taxon>
    </lineage>
</organism>
<dbReference type="STRING" id="445709.ABW99_05210"/>
<dbReference type="CDD" id="cd00293">
    <property type="entry name" value="USP-like"/>
    <property type="match status" value="2"/>
</dbReference>
<dbReference type="SUPFAM" id="SSF52402">
    <property type="entry name" value="Adenine nucleotide alpha hydrolases-like"/>
    <property type="match status" value="2"/>
</dbReference>
<dbReference type="Proteomes" id="UP000036700">
    <property type="component" value="Chromosome"/>
</dbReference>
<dbReference type="PRINTS" id="PR01438">
    <property type="entry name" value="UNVRSLSTRESS"/>
</dbReference>
<gene>
    <name evidence="3" type="ORF">ABW99_05210</name>
</gene>
<dbReference type="Pfam" id="PF00582">
    <property type="entry name" value="Usp"/>
    <property type="match status" value="2"/>
</dbReference>
<evidence type="ECO:0000313" key="3">
    <source>
        <dbReference type="EMBL" id="AKJ67713.1"/>
    </source>
</evidence>